<organism evidence="1">
    <name type="scientific">Lepeophtheirus salmonis</name>
    <name type="common">Salmon louse</name>
    <name type="synonym">Caligus salmonis</name>
    <dbReference type="NCBI Taxonomy" id="72036"/>
    <lineage>
        <taxon>Eukaryota</taxon>
        <taxon>Metazoa</taxon>
        <taxon>Ecdysozoa</taxon>
        <taxon>Arthropoda</taxon>
        <taxon>Crustacea</taxon>
        <taxon>Multicrustacea</taxon>
        <taxon>Hexanauplia</taxon>
        <taxon>Copepoda</taxon>
        <taxon>Siphonostomatoida</taxon>
        <taxon>Caligidae</taxon>
        <taxon>Lepeophtheirus</taxon>
    </lineage>
</organism>
<evidence type="ECO:0000313" key="1">
    <source>
        <dbReference type="EMBL" id="CDW46700.1"/>
    </source>
</evidence>
<protein>
    <submittedName>
        <fullName evidence="1">Uncharacterized protein</fullName>
    </submittedName>
</protein>
<feature type="non-terminal residue" evidence="1">
    <location>
        <position position="1"/>
    </location>
</feature>
<reference evidence="1" key="1">
    <citation type="submission" date="2014-05" db="EMBL/GenBank/DDBJ databases">
        <authorList>
            <person name="Chronopoulou M."/>
        </authorList>
    </citation>
    <scope>NUCLEOTIDE SEQUENCE</scope>
    <source>
        <tissue evidence="1">Whole organism</tissue>
    </source>
</reference>
<proteinExistence type="predicted"/>
<dbReference type="AlphaFoldDB" id="A0A0K2V8P2"/>
<dbReference type="EMBL" id="HACA01029339">
    <property type="protein sequence ID" value="CDW46700.1"/>
    <property type="molecule type" value="Transcribed_RNA"/>
</dbReference>
<name>A0A0K2V8P2_LEPSM</name>
<sequence>FVPPSTYSPTPTMILIDVIQSILSLPTNHLVQETSSLPLSNLLEGTK</sequence>
<accession>A0A0K2V8P2</accession>